<evidence type="ECO:0000313" key="3">
    <source>
        <dbReference type="RefSeq" id="XP_051862580.1"/>
    </source>
</evidence>
<sequence>MAQQQFDINKRLMTMLSNEMRAGQQMNACVKQTTKVRNNVASVNETIEKQKRAYEKVNAITLKRRKDLEAGEALIEAVQEQVTSAKQRNDAMQERLAEVRKEHNQYRGCVRVLSEATNIYMNASELPTKIKGVTVSCTGDQWLPFDVSTSDLKGLSILWNRIQCNSPYVDKWNQLLQVGNPESERQENLNVTASSIVQIDLTSPQSHR</sequence>
<evidence type="ECO:0000313" key="2">
    <source>
        <dbReference type="Proteomes" id="UP000515160"/>
    </source>
</evidence>
<dbReference type="Proteomes" id="UP000515160">
    <property type="component" value="Chromosome 2R"/>
</dbReference>
<reference evidence="3" key="1">
    <citation type="submission" date="2025-08" db="UniProtKB">
        <authorList>
            <consortium name="RefSeq"/>
        </authorList>
    </citation>
    <scope>IDENTIFICATION</scope>
    <source>
        <strain evidence="3">15112-1751.03</strain>
        <tissue evidence="3">Whole Adult</tissue>
    </source>
</reference>
<accession>A0A9C6SVF6</accession>
<keyword evidence="2" id="KW-1185">Reference proteome</keyword>
<protein>
    <submittedName>
        <fullName evidence="3">Kinetochore protein Spc25</fullName>
    </submittedName>
</protein>
<organism evidence="2 3">
    <name type="scientific">Drosophila albomicans</name>
    <name type="common">Fruit fly</name>
    <dbReference type="NCBI Taxonomy" id="7291"/>
    <lineage>
        <taxon>Eukaryota</taxon>
        <taxon>Metazoa</taxon>
        <taxon>Ecdysozoa</taxon>
        <taxon>Arthropoda</taxon>
        <taxon>Hexapoda</taxon>
        <taxon>Insecta</taxon>
        <taxon>Pterygota</taxon>
        <taxon>Neoptera</taxon>
        <taxon>Endopterygota</taxon>
        <taxon>Diptera</taxon>
        <taxon>Brachycera</taxon>
        <taxon>Muscomorpha</taxon>
        <taxon>Ephydroidea</taxon>
        <taxon>Drosophilidae</taxon>
        <taxon>Drosophila</taxon>
    </lineage>
</organism>
<keyword evidence="1" id="KW-0175">Coiled coil</keyword>
<gene>
    <name evidence="3" type="primary">LOC117573453</name>
</gene>
<proteinExistence type="predicted"/>
<evidence type="ECO:0000256" key="1">
    <source>
        <dbReference type="SAM" id="Coils"/>
    </source>
</evidence>
<dbReference type="RefSeq" id="XP_051862580.1">
    <property type="nucleotide sequence ID" value="XM_052006620.1"/>
</dbReference>
<dbReference type="GeneID" id="117573453"/>
<name>A0A9C6SVF6_DROAB</name>
<dbReference type="AlphaFoldDB" id="A0A9C6SVF6"/>
<dbReference type="OrthoDB" id="8006210at2759"/>
<feature type="coiled-coil region" evidence="1">
    <location>
        <begin position="68"/>
        <end position="102"/>
    </location>
</feature>